<dbReference type="InterPro" id="IPR052892">
    <property type="entry name" value="NA-targeting_endonuclease"/>
</dbReference>
<dbReference type="CDD" id="cd00085">
    <property type="entry name" value="HNHc"/>
    <property type="match status" value="1"/>
</dbReference>
<dbReference type="AlphaFoldDB" id="A0A8J3AAF8"/>
<dbReference type="Gene3D" id="1.10.30.50">
    <property type="match status" value="1"/>
</dbReference>
<protein>
    <recommendedName>
        <fullName evidence="1">HNH endonuclease 5 domain-containing protein</fullName>
    </recommendedName>
</protein>
<comment type="caution">
    <text evidence="2">The sequence shown here is derived from an EMBL/GenBank/DDBJ whole genome shotgun (WGS) entry which is preliminary data.</text>
</comment>
<dbReference type="Proteomes" id="UP000650511">
    <property type="component" value="Unassembled WGS sequence"/>
</dbReference>
<gene>
    <name evidence="2" type="ORF">GCM10011354_17890</name>
</gene>
<sequence>MHPYGAPSGAQRLVLAMDRDGPFCVWCSREFSDLVRPTREHVVPRVKGGPSIPENEVAACARCNRERGHASPVQWLDEVVARGRTPRPEVLEASLRRLADHIERHGGLRRIRGYLATELRKLDKR</sequence>
<dbReference type="PANTHER" id="PTHR33877">
    <property type="entry name" value="SLL1193 PROTEIN"/>
    <property type="match status" value="1"/>
</dbReference>
<evidence type="ECO:0000259" key="1">
    <source>
        <dbReference type="Pfam" id="PF14279"/>
    </source>
</evidence>
<dbReference type="OrthoDB" id="9802901at2"/>
<keyword evidence="3" id="KW-1185">Reference proteome</keyword>
<reference evidence="2" key="1">
    <citation type="journal article" date="2014" name="Int. J. Syst. Evol. Microbiol.">
        <title>Complete genome sequence of Corynebacterium casei LMG S-19264T (=DSM 44701T), isolated from a smear-ripened cheese.</title>
        <authorList>
            <consortium name="US DOE Joint Genome Institute (JGI-PGF)"/>
            <person name="Walter F."/>
            <person name="Albersmeier A."/>
            <person name="Kalinowski J."/>
            <person name="Ruckert C."/>
        </authorList>
    </citation>
    <scope>NUCLEOTIDE SEQUENCE</scope>
    <source>
        <strain evidence="2">CGMCC 1.14988</strain>
    </source>
</reference>
<dbReference type="EMBL" id="BMHA01000006">
    <property type="protein sequence ID" value="GGI06198.1"/>
    <property type="molecule type" value="Genomic_DNA"/>
</dbReference>
<name>A0A8J3AAF8_9ACTN</name>
<dbReference type="Pfam" id="PF14279">
    <property type="entry name" value="HNH_5"/>
    <property type="match status" value="1"/>
</dbReference>
<dbReference type="PANTHER" id="PTHR33877:SF2">
    <property type="entry name" value="OS07G0170200 PROTEIN"/>
    <property type="match status" value="1"/>
</dbReference>
<dbReference type="InterPro" id="IPR003615">
    <property type="entry name" value="HNH_nuc"/>
</dbReference>
<proteinExistence type="predicted"/>
<evidence type="ECO:0000313" key="3">
    <source>
        <dbReference type="Proteomes" id="UP000650511"/>
    </source>
</evidence>
<organism evidence="2 3">
    <name type="scientific">Egicoccus halophilus</name>
    <dbReference type="NCBI Taxonomy" id="1670830"/>
    <lineage>
        <taxon>Bacteria</taxon>
        <taxon>Bacillati</taxon>
        <taxon>Actinomycetota</taxon>
        <taxon>Nitriliruptoria</taxon>
        <taxon>Egicoccales</taxon>
        <taxon>Egicoccaceae</taxon>
        <taxon>Egicoccus</taxon>
    </lineage>
</organism>
<feature type="domain" description="HNH endonuclease 5" evidence="1">
    <location>
        <begin position="24"/>
        <end position="70"/>
    </location>
</feature>
<dbReference type="InterPro" id="IPR029471">
    <property type="entry name" value="HNH_5"/>
</dbReference>
<evidence type="ECO:0000313" key="2">
    <source>
        <dbReference type="EMBL" id="GGI06198.1"/>
    </source>
</evidence>
<reference evidence="2" key="2">
    <citation type="submission" date="2020-09" db="EMBL/GenBank/DDBJ databases">
        <authorList>
            <person name="Sun Q."/>
            <person name="Zhou Y."/>
        </authorList>
    </citation>
    <scope>NUCLEOTIDE SEQUENCE</scope>
    <source>
        <strain evidence="2">CGMCC 1.14988</strain>
    </source>
</reference>
<accession>A0A8J3AAF8</accession>